<feature type="chain" id="PRO_5014359948" description="Secreted protein" evidence="1">
    <location>
        <begin position="21"/>
        <end position="102"/>
    </location>
</feature>
<dbReference type="InParanoid" id="A0A2J6SZ28"/>
<dbReference type="Proteomes" id="UP000235371">
    <property type="component" value="Unassembled WGS sequence"/>
</dbReference>
<name>A0A2J6SZ28_9HELO</name>
<protein>
    <recommendedName>
        <fullName evidence="4">Secreted protein</fullName>
    </recommendedName>
</protein>
<sequence length="102" mass="11363">MRGSCLLFQLGFIGVILSDASPDFPSNLIAFSVWRVSCSYFSHVKFYKFTAVLSNSATLFLSRMGCITFFHMIILERIVALTSIGRHSASTPLKMTSCRNIS</sequence>
<evidence type="ECO:0000313" key="2">
    <source>
        <dbReference type="EMBL" id="PMD56027.1"/>
    </source>
</evidence>
<dbReference type="RefSeq" id="XP_024732931.1">
    <property type="nucleotide sequence ID" value="XM_024888597.1"/>
</dbReference>
<proteinExistence type="predicted"/>
<keyword evidence="3" id="KW-1185">Reference proteome</keyword>
<dbReference type="AlphaFoldDB" id="A0A2J6SZ28"/>
<accession>A0A2J6SZ28</accession>
<organism evidence="2 3">
    <name type="scientific">Hyaloscypha bicolor E</name>
    <dbReference type="NCBI Taxonomy" id="1095630"/>
    <lineage>
        <taxon>Eukaryota</taxon>
        <taxon>Fungi</taxon>
        <taxon>Dikarya</taxon>
        <taxon>Ascomycota</taxon>
        <taxon>Pezizomycotina</taxon>
        <taxon>Leotiomycetes</taxon>
        <taxon>Helotiales</taxon>
        <taxon>Hyaloscyphaceae</taxon>
        <taxon>Hyaloscypha</taxon>
        <taxon>Hyaloscypha bicolor</taxon>
    </lineage>
</organism>
<keyword evidence="1" id="KW-0732">Signal</keyword>
<gene>
    <name evidence="2" type="ORF">K444DRAFT_72369</name>
</gene>
<dbReference type="EMBL" id="KZ613853">
    <property type="protein sequence ID" value="PMD56027.1"/>
    <property type="molecule type" value="Genomic_DNA"/>
</dbReference>
<feature type="signal peptide" evidence="1">
    <location>
        <begin position="1"/>
        <end position="20"/>
    </location>
</feature>
<reference evidence="2 3" key="1">
    <citation type="submission" date="2016-04" db="EMBL/GenBank/DDBJ databases">
        <title>A degradative enzymes factory behind the ericoid mycorrhizal symbiosis.</title>
        <authorList>
            <consortium name="DOE Joint Genome Institute"/>
            <person name="Martino E."/>
            <person name="Morin E."/>
            <person name="Grelet G."/>
            <person name="Kuo A."/>
            <person name="Kohler A."/>
            <person name="Daghino S."/>
            <person name="Barry K."/>
            <person name="Choi C."/>
            <person name="Cichocki N."/>
            <person name="Clum A."/>
            <person name="Copeland A."/>
            <person name="Hainaut M."/>
            <person name="Haridas S."/>
            <person name="Labutti K."/>
            <person name="Lindquist E."/>
            <person name="Lipzen A."/>
            <person name="Khouja H.-R."/>
            <person name="Murat C."/>
            <person name="Ohm R."/>
            <person name="Olson A."/>
            <person name="Spatafora J."/>
            <person name="Veneault-Fourrey C."/>
            <person name="Henrissat B."/>
            <person name="Grigoriev I."/>
            <person name="Martin F."/>
            <person name="Perotto S."/>
        </authorList>
    </citation>
    <scope>NUCLEOTIDE SEQUENCE [LARGE SCALE GENOMIC DNA]</scope>
    <source>
        <strain evidence="2 3">E</strain>
    </source>
</reference>
<dbReference type="GeneID" id="36596673"/>
<evidence type="ECO:0000313" key="3">
    <source>
        <dbReference type="Proteomes" id="UP000235371"/>
    </source>
</evidence>
<evidence type="ECO:0000256" key="1">
    <source>
        <dbReference type="SAM" id="SignalP"/>
    </source>
</evidence>
<evidence type="ECO:0008006" key="4">
    <source>
        <dbReference type="Google" id="ProtNLM"/>
    </source>
</evidence>